<keyword evidence="1" id="KW-1133">Transmembrane helix</keyword>
<feature type="transmembrane region" description="Helical" evidence="1">
    <location>
        <begin position="41"/>
        <end position="61"/>
    </location>
</feature>
<protein>
    <submittedName>
        <fullName evidence="2">Uncharacterized protein</fullName>
    </submittedName>
</protein>
<dbReference type="Proteomes" id="UP000503349">
    <property type="component" value="Chromosome 15"/>
</dbReference>
<keyword evidence="3" id="KW-1185">Reference proteome</keyword>
<reference evidence="2 3" key="1">
    <citation type="submission" date="2019-02" db="EMBL/GenBank/DDBJ databases">
        <title>Opniocepnalus argus genome.</title>
        <authorList>
            <person name="Zhou C."/>
            <person name="Xiao S."/>
        </authorList>
    </citation>
    <scope>NUCLEOTIDE SEQUENCE [LARGE SCALE GENOMIC DNA]</scope>
    <source>
        <strain evidence="2">OARG1902GOOAL</strain>
        <tissue evidence="2">Muscle</tissue>
    </source>
</reference>
<evidence type="ECO:0000313" key="3">
    <source>
        <dbReference type="Proteomes" id="UP000503349"/>
    </source>
</evidence>
<feature type="transmembrane region" description="Helical" evidence="1">
    <location>
        <begin position="67"/>
        <end position="90"/>
    </location>
</feature>
<keyword evidence="1" id="KW-0472">Membrane</keyword>
<gene>
    <name evidence="2" type="ORF">EXN66_Car015780</name>
</gene>
<reference evidence="3" key="2">
    <citation type="submission" date="2019-02" db="EMBL/GenBank/DDBJ databases">
        <title>Opniocepnalus argus Var Kimnra genome.</title>
        <authorList>
            <person name="Zhou C."/>
            <person name="Xiao S."/>
        </authorList>
    </citation>
    <scope>NUCLEOTIDE SEQUENCE [LARGE SCALE GENOMIC DNA]</scope>
</reference>
<keyword evidence="1" id="KW-0812">Transmembrane</keyword>
<evidence type="ECO:0000313" key="2">
    <source>
        <dbReference type="EMBL" id="KAF3700093.1"/>
    </source>
</evidence>
<evidence type="ECO:0000256" key="1">
    <source>
        <dbReference type="SAM" id="Phobius"/>
    </source>
</evidence>
<sequence>MCVLSQPEKHTAAASFCLLFGGDRRGRGSERLTAGLLRFKSCLTGHYSLLVLSLACFFFLPNLSFPLIPLQCASGFFAWNTEIACVLFYLSGIQ</sequence>
<dbReference type="AlphaFoldDB" id="A0A6G1QCN8"/>
<name>A0A6G1QCN8_CHAAH</name>
<dbReference type="EMBL" id="CM015726">
    <property type="protein sequence ID" value="KAF3700093.1"/>
    <property type="molecule type" value="Genomic_DNA"/>
</dbReference>
<accession>A0A6G1QCN8</accession>
<organism evidence="2 3">
    <name type="scientific">Channa argus</name>
    <name type="common">Northern snakehead</name>
    <name type="synonym">Ophicephalus argus</name>
    <dbReference type="NCBI Taxonomy" id="215402"/>
    <lineage>
        <taxon>Eukaryota</taxon>
        <taxon>Metazoa</taxon>
        <taxon>Chordata</taxon>
        <taxon>Craniata</taxon>
        <taxon>Vertebrata</taxon>
        <taxon>Euteleostomi</taxon>
        <taxon>Actinopterygii</taxon>
        <taxon>Neopterygii</taxon>
        <taxon>Teleostei</taxon>
        <taxon>Neoteleostei</taxon>
        <taxon>Acanthomorphata</taxon>
        <taxon>Anabantaria</taxon>
        <taxon>Anabantiformes</taxon>
        <taxon>Channoidei</taxon>
        <taxon>Channidae</taxon>
        <taxon>Channa</taxon>
    </lineage>
</organism>
<proteinExistence type="predicted"/>